<comment type="caution">
    <text evidence="6">The sequence shown here is derived from an EMBL/GenBank/DDBJ whole genome shotgun (WGS) entry which is preliminary data.</text>
</comment>
<sequence>MEGVSQQVGEVREQLAGAMDVVLDDLRQKWRELSGGPSVTEGLKRFVAAVDWSERWIQGLLAFHCLLLIFVVAFRRLPGVHAAVFFGIMPVVYFAERINALAATHWRSFSSQNYFDSQGIFTSALLSAPLLFIMLLILFHYLFATSALLIRMKRKELEYKAREAARQARGERRAGGADGGGGNASRDAKKERLPPAAQPEVLLIRRAKEPSNGLWCFPGGSLELGESLVDCAVRETLEETGLQLRNAAQEGELFSDTLAFPSPVSSSDAMMRDPDGRLLFHYAIVNYAAVPEDPQQTPVPADDVDGAQWWPVAQLRGLKDLVLHCDRVAERAVRQYSVTH</sequence>
<dbReference type="PROSITE" id="PS00893">
    <property type="entry name" value="NUDIX_BOX"/>
    <property type="match status" value="1"/>
</dbReference>
<dbReference type="AlphaFoldDB" id="A0A2P6V2X8"/>
<comment type="similarity">
    <text evidence="2">Belongs to the Nudix hydrolase family.</text>
</comment>
<dbReference type="SUPFAM" id="SSF55811">
    <property type="entry name" value="Nudix"/>
    <property type="match status" value="1"/>
</dbReference>
<evidence type="ECO:0000313" key="6">
    <source>
        <dbReference type="EMBL" id="PSC68437.1"/>
    </source>
</evidence>
<dbReference type="OrthoDB" id="447842at2759"/>
<evidence type="ECO:0000259" key="5">
    <source>
        <dbReference type="PROSITE" id="PS51462"/>
    </source>
</evidence>
<feature type="transmembrane region" description="Helical" evidence="4">
    <location>
        <begin position="81"/>
        <end position="100"/>
    </location>
</feature>
<dbReference type="InterPro" id="IPR026721">
    <property type="entry name" value="TMEM18"/>
</dbReference>
<gene>
    <name evidence="6" type="ORF">C2E20_7941</name>
</gene>
<organism evidence="6 7">
    <name type="scientific">Micractinium conductrix</name>
    <dbReference type="NCBI Taxonomy" id="554055"/>
    <lineage>
        <taxon>Eukaryota</taxon>
        <taxon>Viridiplantae</taxon>
        <taxon>Chlorophyta</taxon>
        <taxon>core chlorophytes</taxon>
        <taxon>Trebouxiophyceae</taxon>
        <taxon>Chlorellales</taxon>
        <taxon>Chlorellaceae</taxon>
        <taxon>Chlorella clade</taxon>
        <taxon>Micractinium</taxon>
    </lineage>
</organism>
<accession>A0A2P6V2X8</accession>
<keyword evidence="7" id="KW-1185">Reference proteome</keyword>
<dbReference type="Proteomes" id="UP000239649">
    <property type="component" value="Unassembled WGS sequence"/>
</dbReference>
<dbReference type="InterPro" id="IPR020084">
    <property type="entry name" value="NUDIX_hydrolase_CS"/>
</dbReference>
<name>A0A2P6V2X8_9CHLO</name>
<dbReference type="PANTHER" id="PTHR43736">
    <property type="entry name" value="ADP-RIBOSE PYROPHOSPHATASE"/>
    <property type="match status" value="1"/>
</dbReference>
<evidence type="ECO:0000256" key="4">
    <source>
        <dbReference type="SAM" id="Phobius"/>
    </source>
</evidence>
<dbReference type="InterPro" id="IPR000086">
    <property type="entry name" value="NUDIX_hydrolase_dom"/>
</dbReference>
<dbReference type="InterPro" id="IPR020476">
    <property type="entry name" value="Nudix_hydrolase"/>
</dbReference>
<reference evidence="6 7" key="1">
    <citation type="journal article" date="2018" name="Plant J.">
        <title>Genome sequences of Chlorella sorokiniana UTEX 1602 and Micractinium conductrix SAG 241.80: implications to maltose excretion by a green alga.</title>
        <authorList>
            <person name="Arriola M.B."/>
            <person name="Velmurugan N."/>
            <person name="Zhang Y."/>
            <person name="Plunkett M.H."/>
            <person name="Hondzo H."/>
            <person name="Barney B.M."/>
        </authorList>
    </citation>
    <scope>NUCLEOTIDE SEQUENCE [LARGE SCALE GENOMIC DNA]</scope>
    <source>
        <strain evidence="6 7">SAG 241.80</strain>
    </source>
</reference>
<dbReference type="Gene3D" id="3.90.79.10">
    <property type="entry name" value="Nucleoside Triphosphate Pyrophosphohydrolase"/>
    <property type="match status" value="1"/>
</dbReference>
<evidence type="ECO:0000313" key="7">
    <source>
        <dbReference type="Proteomes" id="UP000239649"/>
    </source>
</evidence>
<keyword evidence="4" id="KW-0472">Membrane</keyword>
<feature type="domain" description="Nudix hydrolase" evidence="5">
    <location>
        <begin position="175"/>
        <end position="334"/>
    </location>
</feature>
<dbReference type="Pfam" id="PF00293">
    <property type="entry name" value="NUDIX"/>
    <property type="match status" value="1"/>
</dbReference>
<keyword evidence="4" id="KW-1133">Transmembrane helix</keyword>
<dbReference type="CDD" id="cd04673">
    <property type="entry name" value="NUDIX_ADPRase"/>
    <property type="match status" value="1"/>
</dbReference>
<proteinExistence type="inferred from homology"/>
<evidence type="ECO:0000256" key="2">
    <source>
        <dbReference type="RuleBase" id="RU003476"/>
    </source>
</evidence>
<feature type="transmembrane region" description="Helical" evidence="4">
    <location>
        <begin position="56"/>
        <end position="74"/>
    </location>
</feature>
<protein>
    <submittedName>
        <fullName evidence="6">Transmembrane 18 isoform A</fullName>
    </submittedName>
</protein>
<feature type="region of interest" description="Disordered" evidence="3">
    <location>
        <begin position="168"/>
        <end position="193"/>
    </location>
</feature>
<feature type="transmembrane region" description="Helical" evidence="4">
    <location>
        <begin position="120"/>
        <end position="150"/>
    </location>
</feature>
<dbReference type="InterPro" id="IPR015797">
    <property type="entry name" value="NUDIX_hydrolase-like_dom_sf"/>
</dbReference>
<dbReference type="GO" id="GO:0016787">
    <property type="term" value="F:hydrolase activity"/>
    <property type="evidence" value="ECO:0007669"/>
    <property type="project" value="UniProtKB-KW"/>
</dbReference>
<evidence type="ECO:0000256" key="3">
    <source>
        <dbReference type="SAM" id="MobiDB-lite"/>
    </source>
</evidence>
<dbReference type="PROSITE" id="PS51462">
    <property type="entry name" value="NUDIX"/>
    <property type="match status" value="1"/>
</dbReference>
<evidence type="ECO:0000256" key="1">
    <source>
        <dbReference type="ARBA" id="ARBA00022801"/>
    </source>
</evidence>
<dbReference type="PANTHER" id="PTHR43736:SF1">
    <property type="entry name" value="DIHYDRONEOPTERIN TRIPHOSPHATE DIPHOSPHATASE"/>
    <property type="match status" value="1"/>
</dbReference>
<keyword evidence="4 6" id="KW-0812">Transmembrane</keyword>
<dbReference type="Pfam" id="PF14770">
    <property type="entry name" value="TMEM18"/>
    <property type="match status" value="1"/>
</dbReference>
<dbReference type="PRINTS" id="PR00502">
    <property type="entry name" value="NUDIXFAMILY"/>
</dbReference>
<keyword evidence="1 2" id="KW-0378">Hydrolase</keyword>
<dbReference type="EMBL" id="LHPF02000037">
    <property type="protein sequence ID" value="PSC68437.1"/>
    <property type="molecule type" value="Genomic_DNA"/>
</dbReference>